<keyword evidence="3" id="KW-1185">Reference proteome</keyword>
<dbReference type="PANTHER" id="PTHR43433">
    <property type="entry name" value="HYDROLASE, ALPHA/BETA FOLD FAMILY PROTEIN"/>
    <property type="match status" value="1"/>
</dbReference>
<name>A0A542E002_9MICO</name>
<evidence type="ECO:0000313" key="3">
    <source>
        <dbReference type="Proteomes" id="UP000317893"/>
    </source>
</evidence>
<evidence type="ECO:0000313" key="2">
    <source>
        <dbReference type="EMBL" id="TQJ08663.1"/>
    </source>
</evidence>
<reference evidence="2 3" key="1">
    <citation type="submission" date="2019-06" db="EMBL/GenBank/DDBJ databases">
        <title>Sequencing the genomes of 1000 actinobacteria strains.</title>
        <authorList>
            <person name="Klenk H.-P."/>
        </authorList>
    </citation>
    <scope>NUCLEOTIDE SEQUENCE [LARGE SCALE GENOMIC DNA]</scope>
    <source>
        <strain evidence="2 3">DSM 18607</strain>
    </source>
</reference>
<dbReference type="InterPro" id="IPR000073">
    <property type="entry name" value="AB_hydrolase_1"/>
</dbReference>
<dbReference type="InterPro" id="IPR029058">
    <property type="entry name" value="AB_hydrolase_fold"/>
</dbReference>
<dbReference type="InterPro" id="IPR050471">
    <property type="entry name" value="AB_hydrolase"/>
</dbReference>
<organism evidence="2 3">
    <name type="scientific">Lapillicoccus jejuensis</name>
    <dbReference type="NCBI Taxonomy" id="402171"/>
    <lineage>
        <taxon>Bacteria</taxon>
        <taxon>Bacillati</taxon>
        <taxon>Actinomycetota</taxon>
        <taxon>Actinomycetes</taxon>
        <taxon>Micrococcales</taxon>
        <taxon>Intrasporangiaceae</taxon>
        <taxon>Lapillicoccus</taxon>
    </lineage>
</organism>
<dbReference type="GO" id="GO:0004806">
    <property type="term" value="F:triacylglycerol lipase activity"/>
    <property type="evidence" value="ECO:0007669"/>
    <property type="project" value="TreeGrafter"/>
</dbReference>
<dbReference type="SUPFAM" id="SSF53474">
    <property type="entry name" value="alpha/beta-Hydrolases"/>
    <property type="match status" value="1"/>
</dbReference>
<dbReference type="RefSeq" id="WP_141848153.1">
    <property type="nucleotide sequence ID" value="NZ_BAAAPR010000004.1"/>
</dbReference>
<gene>
    <name evidence="2" type="ORF">FB458_1754</name>
</gene>
<evidence type="ECO:0000259" key="1">
    <source>
        <dbReference type="Pfam" id="PF00561"/>
    </source>
</evidence>
<dbReference type="OrthoDB" id="8957634at2"/>
<dbReference type="PANTHER" id="PTHR43433:SF5">
    <property type="entry name" value="AB HYDROLASE-1 DOMAIN-CONTAINING PROTEIN"/>
    <property type="match status" value="1"/>
</dbReference>
<dbReference type="PRINTS" id="PR00111">
    <property type="entry name" value="ABHYDROLASE"/>
</dbReference>
<accession>A0A542E002</accession>
<dbReference type="EMBL" id="VFMN01000001">
    <property type="protein sequence ID" value="TQJ08663.1"/>
    <property type="molecule type" value="Genomic_DNA"/>
</dbReference>
<dbReference type="Gene3D" id="3.40.50.1820">
    <property type="entry name" value="alpha/beta hydrolase"/>
    <property type="match status" value="1"/>
</dbReference>
<dbReference type="Pfam" id="PF00561">
    <property type="entry name" value="Abhydrolase_1"/>
    <property type="match status" value="1"/>
</dbReference>
<comment type="caution">
    <text evidence="2">The sequence shown here is derived from an EMBL/GenBank/DDBJ whole genome shotgun (WGS) entry which is preliminary data.</text>
</comment>
<proteinExistence type="predicted"/>
<feature type="domain" description="AB hydrolase-1" evidence="1">
    <location>
        <begin position="25"/>
        <end position="146"/>
    </location>
</feature>
<dbReference type="AlphaFoldDB" id="A0A542E002"/>
<sequence length="255" mass="28204">MTTTSGYLELGDLRLYHEETGDGSPLVLVHGGVLDIEQSWRELVPVLAERHRVVALELQGHGRTNDIDRPITPAAMAGDVVALLDHLGIDRAHVLGHSLGGAVALELAVSHPDRVRSVVALSVTVRPDGMHEDLTDPARMATSTRMPTQEDFVGMRESYQRLSPHPEHFDEFLQSLSANQADLRGWSDEQLAGITAPLLHVMGDRDFTTVEHAGLMLRLIPGSRLAVLPDTTHMQVFRRTTLLDLLVRDFLDQRD</sequence>
<dbReference type="GO" id="GO:0046503">
    <property type="term" value="P:glycerolipid catabolic process"/>
    <property type="evidence" value="ECO:0007669"/>
    <property type="project" value="TreeGrafter"/>
</dbReference>
<dbReference type="Proteomes" id="UP000317893">
    <property type="component" value="Unassembled WGS sequence"/>
</dbReference>
<protein>
    <submittedName>
        <fullName evidence="2">Pimeloyl-ACP methyl ester carboxylesterase</fullName>
    </submittedName>
</protein>